<organism evidence="2 3">
    <name type="scientific">Candidatus Methanodesulfokora washburnensis</name>
    <dbReference type="NCBI Taxonomy" id="2478471"/>
    <lineage>
        <taxon>Archaea</taxon>
        <taxon>Thermoproteota</taxon>
        <taxon>Candidatus Korarchaeia</taxon>
        <taxon>Candidatus Korarchaeia incertae sedis</taxon>
        <taxon>Candidatus Methanodesulfokora</taxon>
    </lineage>
</organism>
<dbReference type="CDD" id="cd02440">
    <property type="entry name" value="AdoMet_MTases"/>
    <property type="match status" value="1"/>
</dbReference>
<dbReference type="OrthoDB" id="30774at2157"/>
<proteinExistence type="predicted"/>
<dbReference type="Pfam" id="PF08241">
    <property type="entry name" value="Methyltransf_11"/>
    <property type="match status" value="1"/>
</dbReference>
<dbReference type="SUPFAM" id="SSF53335">
    <property type="entry name" value="S-adenosyl-L-methionine-dependent methyltransferases"/>
    <property type="match status" value="1"/>
</dbReference>
<protein>
    <submittedName>
        <fullName evidence="2">Class I SAM-dependent methyltransferase</fullName>
    </submittedName>
</protein>
<keyword evidence="3" id="KW-1185">Reference proteome</keyword>
<dbReference type="EMBL" id="RCOS01000083">
    <property type="protein sequence ID" value="RSN74938.1"/>
    <property type="molecule type" value="Genomic_DNA"/>
</dbReference>
<evidence type="ECO:0000313" key="3">
    <source>
        <dbReference type="Proteomes" id="UP000277582"/>
    </source>
</evidence>
<dbReference type="Proteomes" id="UP000277582">
    <property type="component" value="Unassembled WGS sequence"/>
</dbReference>
<feature type="domain" description="Methyltransferase type 11" evidence="1">
    <location>
        <begin position="24"/>
        <end position="100"/>
    </location>
</feature>
<dbReference type="InterPro" id="IPR029063">
    <property type="entry name" value="SAM-dependent_MTases_sf"/>
</dbReference>
<dbReference type="GO" id="GO:0008757">
    <property type="term" value="F:S-adenosylmethionine-dependent methyltransferase activity"/>
    <property type="evidence" value="ECO:0007669"/>
    <property type="project" value="InterPro"/>
</dbReference>
<sequence length="189" mass="21504">MAYLYSRFIVPIFEGFLCSGKLVLDVGCGKGGLGAIVKTVPEKDLNPSIIGLDLELGMLKRAKLLYDDVVLASADYLPFRDKAFDAVFSIEVIEHLNERQGHKHVIEIEHVSKGLVVITTPSHFFPQDKIQGSSRTRELMRHKSYWSAKYFKKRGYVVQGLYPVREWIPPLLARKFPYLSCSILAYRVI</sequence>
<name>A0A3R9PI86_9CREN</name>
<keyword evidence="2" id="KW-0489">Methyltransferase</keyword>
<dbReference type="InterPro" id="IPR013216">
    <property type="entry name" value="Methyltransf_11"/>
</dbReference>
<evidence type="ECO:0000259" key="1">
    <source>
        <dbReference type="Pfam" id="PF08241"/>
    </source>
</evidence>
<evidence type="ECO:0000313" key="2">
    <source>
        <dbReference type="EMBL" id="RSN74938.1"/>
    </source>
</evidence>
<dbReference type="Gene3D" id="3.40.50.150">
    <property type="entry name" value="Vaccinia Virus protein VP39"/>
    <property type="match status" value="1"/>
</dbReference>
<reference evidence="2 3" key="1">
    <citation type="submission" date="2018-10" db="EMBL/GenBank/DDBJ databases">
        <title>Co-occurring genomic capacity for anaerobic methane metabolism and dissimilatory sulfite reduction discovered in the Korarchaeota.</title>
        <authorList>
            <person name="Mckay L.J."/>
            <person name="Dlakic M."/>
            <person name="Fields M.W."/>
            <person name="Delmont T.O."/>
            <person name="Eren A.M."/>
            <person name="Jay Z.J."/>
            <person name="Klingelsmith K.B."/>
            <person name="Rusch D.B."/>
            <person name="Inskeep W.P."/>
        </authorList>
    </citation>
    <scope>NUCLEOTIDE SEQUENCE [LARGE SCALE GENOMIC DNA]</scope>
    <source>
        <strain evidence="2 3">MDKW</strain>
    </source>
</reference>
<keyword evidence="2" id="KW-0808">Transferase</keyword>
<dbReference type="AlphaFoldDB" id="A0A3R9PI86"/>
<accession>A0A3R9PI86</accession>
<comment type="caution">
    <text evidence="2">The sequence shown here is derived from an EMBL/GenBank/DDBJ whole genome shotgun (WGS) entry which is preliminary data.</text>
</comment>
<gene>
    <name evidence="2" type="ORF">D6D85_07290</name>
</gene>
<dbReference type="RefSeq" id="WP_125671361.1">
    <property type="nucleotide sequence ID" value="NZ_RCOS01000083.1"/>
</dbReference>
<dbReference type="GO" id="GO:0032259">
    <property type="term" value="P:methylation"/>
    <property type="evidence" value="ECO:0007669"/>
    <property type="project" value="UniProtKB-KW"/>
</dbReference>